<dbReference type="InterPro" id="IPR002656">
    <property type="entry name" value="Acyl_transf_3_dom"/>
</dbReference>
<keyword evidence="1" id="KW-0472">Membrane</keyword>
<sequence length="704" mass="81259">MKSKSQYDLFHKDYYEKENLSTKGFRPEINGLRAIAVIAVIINHINNDLLPSGFLGVDIFFVISGYVITSSLATRQESRISEFILGFYERRLKRILPALLFYVLIMFFVISLFDPQPVSSYLTGLFSTFGFSNIHLFVISNNYFAETTLLNPFTQTWSLAVEEQFYLIFPFLTWFSGFGNGSKNGYKYLGIILIFFAFISLIGFYHFLQININAAYYLMPFRFWEIAAGSLLFIYKEKLLSVINKFKYLKTSLIFIALILIMFSPGKYIFSSTLAIILFTCLLIIRIKMNDKVYKILTTKLCMNLGLISYSLYLWHWGVISISKWTVGIHWWTLPFQLYFMYFISTFSYDYIELPIRKSKYNISKLKSIYFSILCVITTSIFLVICFIRTPRLSILNSLQPINKKLFIGKHNIDIDGGYSSEYISATYGSCHQSDLVKSCYTASKEADLPTILLIGDSHAGHLIPLIGALHNLSGVGVYVSSPGPYPTTHFTDKAGNTLDVSKERFRNTNEAFENRLPLLKENDIIVLSSRLDKYFIEPIITKGDFPVKHYSDSLKEIEADESLIEWTEKVRSLAERVKKLGIHIVIVSPLPVFEGIDNPPPQYSCLEEWFRPYINEDCKVYKEEKNFLITRIKPITSALKEISLNQSNVYIYDLFDKICPNKICLNKENNEYIYSDTNHISYATAKHYSNDLLNFLKENNLIK</sequence>
<feature type="transmembrane region" description="Helical" evidence="1">
    <location>
        <begin position="52"/>
        <end position="74"/>
    </location>
</feature>
<name>Q7VAC8_PROMA</name>
<feature type="transmembrane region" description="Helical" evidence="1">
    <location>
        <begin position="119"/>
        <end position="139"/>
    </location>
</feature>
<keyword evidence="4" id="KW-0012">Acyltransferase</keyword>
<proteinExistence type="predicted"/>
<dbReference type="GO" id="GO:0000271">
    <property type="term" value="P:polysaccharide biosynthetic process"/>
    <property type="evidence" value="ECO:0007669"/>
    <property type="project" value="TreeGrafter"/>
</dbReference>
<evidence type="ECO:0000256" key="1">
    <source>
        <dbReference type="SAM" id="Phobius"/>
    </source>
</evidence>
<dbReference type="eggNOG" id="COG1835">
    <property type="taxonomic scope" value="Bacteria"/>
</dbReference>
<keyword evidence="1" id="KW-0812">Transmembrane</keyword>
<feature type="domain" description="SGNH" evidence="3">
    <location>
        <begin position="431"/>
        <end position="691"/>
    </location>
</feature>
<dbReference type="GO" id="GO:0016020">
    <property type="term" value="C:membrane"/>
    <property type="evidence" value="ECO:0007669"/>
    <property type="project" value="TreeGrafter"/>
</dbReference>
<keyword evidence="4" id="KW-0808">Transferase</keyword>
<dbReference type="PATRIC" id="fig|167539.5.peg.1617"/>
<dbReference type="SUPFAM" id="SSF52266">
    <property type="entry name" value="SGNH hydrolase"/>
    <property type="match status" value="1"/>
</dbReference>
<dbReference type="Pfam" id="PF19040">
    <property type="entry name" value="SGNH"/>
    <property type="match status" value="1"/>
</dbReference>
<evidence type="ECO:0000259" key="3">
    <source>
        <dbReference type="Pfam" id="PF19040"/>
    </source>
</evidence>
<dbReference type="Pfam" id="PF01757">
    <property type="entry name" value="Acyl_transf_3"/>
    <property type="match status" value="1"/>
</dbReference>
<dbReference type="STRING" id="167539.Pro_1536"/>
<feature type="transmembrane region" description="Helical" evidence="1">
    <location>
        <begin position="247"/>
        <end position="263"/>
    </location>
</feature>
<dbReference type="EnsemblBacteria" id="AAQ00580">
    <property type="protein sequence ID" value="AAQ00580"/>
    <property type="gene ID" value="Pro_1536"/>
</dbReference>
<gene>
    <name evidence="4" type="ordered locus">Pro_1536</name>
</gene>
<dbReference type="InterPro" id="IPR043968">
    <property type="entry name" value="SGNH"/>
</dbReference>
<evidence type="ECO:0000313" key="4">
    <source>
        <dbReference type="EMBL" id="AAQ00580.1"/>
    </source>
</evidence>
<evidence type="ECO:0000259" key="2">
    <source>
        <dbReference type="Pfam" id="PF01757"/>
    </source>
</evidence>
<keyword evidence="1" id="KW-1133">Transmembrane helix</keyword>
<reference evidence="4 5" key="1">
    <citation type="journal article" date="2003" name="Proc. Natl. Acad. Sci. U.S.A.">
        <title>Genome sequence of the cyanobacterium Prochlorococcus marinus SS120, a nearly minimal oxyphototrophic genome.</title>
        <authorList>
            <person name="Dufresne A."/>
            <person name="Salanoubat M."/>
            <person name="Partensky F."/>
            <person name="Artiguenave F."/>
            <person name="Axmann I.M."/>
            <person name="Barbe V."/>
            <person name="Duprat S."/>
            <person name="Galperin M.Y."/>
            <person name="Koonin E.V."/>
            <person name="Le Gall F."/>
            <person name="Makarova K.S."/>
            <person name="Ostrowski M."/>
            <person name="Oztas S."/>
            <person name="Robert C."/>
            <person name="Rogozin I.B."/>
            <person name="Scanlan D.J."/>
            <person name="Tandeau de Marsac N."/>
            <person name="Weissenbach J."/>
            <person name="Wincker P."/>
            <person name="Wolf Y.I."/>
            <person name="Hess W.R."/>
        </authorList>
    </citation>
    <scope>NUCLEOTIDE SEQUENCE [LARGE SCALE GENOMIC DNA]</scope>
    <source>
        <strain evidence="5">SARG / CCMP1375 / SS120</strain>
    </source>
</reference>
<feature type="transmembrane region" description="Helical" evidence="1">
    <location>
        <begin position="329"/>
        <end position="349"/>
    </location>
</feature>
<dbReference type="RefSeq" id="WP_011125686.1">
    <property type="nucleotide sequence ID" value="NC_005042.1"/>
</dbReference>
<feature type="transmembrane region" description="Helical" evidence="1">
    <location>
        <begin position="301"/>
        <end position="323"/>
    </location>
</feature>
<feature type="transmembrane region" description="Helical" evidence="1">
    <location>
        <begin position="369"/>
        <end position="390"/>
    </location>
</feature>
<dbReference type="EMBL" id="AE017126">
    <property type="protein sequence ID" value="AAQ00580.1"/>
    <property type="molecule type" value="Genomic_DNA"/>
</dbReference>
<feature type="domain" description="Acyltransferase 3" evidence="2">
    <location>
        <begin position="28"/>
        <end position="347"/>
    </location>
</feature>
<dbReference type="OrthoDB" id="572802at2"/>
<feature type="transmembrane region" description="Helical" evidence="1">
    <location>
        <begin position="269"/>
        <end position="289"/>
    </location>
</feature>
<dbReference type="PANTHER" id="PTHR23028:SF53">
    <property type="entry name" value="ACYL_TRANSF_3 DOMAIN-CONTAINING PROTEIN"/>
    <property type="match status" value="1"/>
</dbReference>
<dbReference type="HOGENOM" id="CLU_005679_10_3_3"/>
<evidence type="ECO:0000313" key="5">
    <source>
        <dbReference type="Proteomes" id="UP000001420"/>
    </source>
</evidence>
<dbReference type="Proteomes" id="UP000001420">
    <property type="component" value="Chromosome"/>
</dbReference>
<dbReference type="PANTHER" id="PTHR23028">
    <property type="entry name" value="ACETYLTRANSFERASE"/>
    <property type="match status" value="1"/>
</dbReference>
<dbReference type="AlphaFoldDB" id="Q7VAC8"/>
<dbReference type="InterPro" id="IPR050879">
    <property type="entry name" value="Acyltransferase_3"/>
</dbReference>
<keyword evidence="5" id="KW-1185">Reference proteome</keyword>
<feature type="transmembrane region" description="Helical" evidence="1">
    <location>
        <begin position="95"/>
        <end position="113"/>
    </location>
</feature>
<accession>Q7VAC8</accession>
<dbReference type="GO" id="GO:0016747">
    <property type="term" value="F:acyltransferase activity, transferring groups other than amino-acyl groups"/>
    <property type="evidence" value="ECO:0007669"/>
    <property type="project" value="InterPro"/>
</dbReference>
<dbReference type="KEGG" id="pma:Pro_1536"/>
<organism evidence="4 5">
    <name type="scientific">Prochlorococcus marinus (strain SARG / CCMP1375 / SS120)</name>
    <dbReference type="NCBI Taxonomy" id="167539"/>
    <lineage>
        <taxon>Bacteria</taxon>
        <taxon>Bacillati</taxon>
        <taxon>Cyanobacteriota</taxon>
        <taxon>Cyanophyceae</taxon>
        <taxon>Synechococcales</taxon>
        <taxon>Prochlorococcaceae</taxon>
        <taxon>Prochlorococcus</taxon>
    </lineage>
</organism>
<feature type="transmembrane region" description="Helical" evidence="1">
    <location>
        <begin position="188"/>
        <end position="208"/>
    </location>
</feature>
<protein>
    <submittedName>
        <fullName evidence="4">Predicted membrane associated acyltransferase</fullName>
    </submittedName>
</protein>